<evidence type="ECO:0000256" key="1">
    <source>
        <dbReference type="ARBA" id="ARBA00009512"/>
    </source>
</evidence>
<dbReference type="GO" id="GO:0019843">
    <property type="term" value="F:rRNA binding"/>
    <property type="evidence" value="ECO:0007669"/>
    <property type="project" value="InterPro"/>
</dbReference>
<evidence type="ECO:0000256" key="2">
    <source>
        <dbReference type="ARBA" id="ARBA00035170"/>
    </source>
</evidence>
<sequence>MPLYELTLIPKPFAKKELVDVMARFANVLLDKGAVIARIESLGHRDLPFARMQKSTGARIRHSNYFLFRSYLTNHGMSEAQKVLKNDRDLLFLGIVHDNDHTDPPETCTLEEHLKVPAHRQAVVDLRNSQKIGHFPRQRIFKRIEKEFKAVPKAYPWELIRSVAVKDISIAIACKDVKLENATAGLLDASATVDATIAPVAKTNNLLFILFFM</sequence>
<evidence type="ECO:0000256" key="3">
    <source>
        <dbReference type="ARBA" id="ARBA00035365"/>
    </source>
</evidence>
<keyword evidence="4" id="KW-0689">Ribosomal protein</keyword>
<dbReference type="InterPro" id="IPR014717">
    <property type="entry name" value="Transl_elong_EF1B/ribsomal_bS6"/>
</dbReference>
<dbReference type="SUPFAM" id="SSF54995">
    <property type="entry name" value="Ribosomal protein S6"/>
    <property type="match status" value="1"/>
</dbReference>
<protein>
    <recommendedName>
        <fullName evidence="2">Small ribosomal subunit protein bS6m</fullName>
    </recommendedName>
    <alternativeName>
        <fullName evidence="3">28S ribosomal protein S6, mitochondrial</fullName>
    </alternativeName>
</protein>
<keyword evidence="5" id="KW-1185">Reference proteome</keyword>
<dbReference type="InterPro" id="IPR000529">
    <property type="entry name" value="Ribosomal_bS6"/>
</dbReference>
<organism evidence="4 5">
    <name type="scientific">Ditylenchus destructor</name>
    <dbReference type="NCBI Taxonomy" id="166010"/>
    <lineage>
        <taxon>Eukaryota</taxon>
        <taxon>Metazoa</taxon>
        <taxon>Ecdysozoa</taxon>
        <taxon>Nematoda</taxon>
        <taxon>Chromadorea</taxon>
        <taxon>Rhabditida</taxon>
        <taxon>Tylenchina</taxon>
        <taxon>Tylenchomorpha</taxon>
        <taxon>Sphaerularioidea</taxon>
        <taxon>Anguinidae</taxon>
        <taxon>Anguininae</taxon>
        <taxon>Ditylenchus</taxon>
    </lineage>
</organism>
<evidence type="ECO:0000313" key="4">
    <source>
        <dbReference type="EMBL" id="KAI1716264.1"/>
    </source>
</evidence>
<dbReference type="GO" id="GO:0005840">
    <property type="term" value="C:ribosome"/>
    <property type="evidence" value="ECO:0007669"/>
    <property type="project" value="UniProtKB-KW"/>
</dbReference>
<comment type="similarity">
    <text evidence="1">Belongs to the bacterial ribosomal protein bS6 family.</text>
</comment>
<dbReference type="GO" id="GO:0003735">
    <property type="term" value="F:structural constituent of ribosome"/>
    <property type="evidence" value="ECO:0007669"/>
    <property type="project" value="InterPro"/>
</dbReference>
<dbReference type="Pfam" id="PF01250">
    <property type="entry name" value="Ribosomal_S6"/>
    <property type="match status" value="1"/>
</dbReference>
<dbReference type="Gene3D" id="3.30.70.60">
    <property type="match status" value="1"/>
</dbReference>
<evidence type="ECO:0000313" key="5">
    <source>
        <dbReference type="Proteomes" id="UP001201812"/>
    </source>
</evidence>
<dbReference type="Proteomes" id="UP001201812">
    <property type="component" value="Unassembled WGS sequence"/>
</dbReference>
<proteinExistence type="inferred from homology"/>
<dbReference type="EMBL" id="JAKKPZ010000010">
    <property type="protein sequence ID" value="KAI1716264.1"/>
    <property type="molecule type" value="Genomic_DNA"/>
</dbReference>
<dbReference type="GO" id="GO:0006412">
    <property type="term" value="P:translation"/>
    <property type="evidence" value="ECO:0007669"/>
    <property type="project" value="InterPro"/>
</dbReference>
<name>A0AAD4N5I9_9BILA</name>
<comment type="caution">
    <text evidence="4">The sequence shown here is derived from an EMBL/GenBank/DDBJ whole genome shotgun (WGS) entry which is preliminary data.</text>
</comment>
<reference evidence="4" key="1">
    <citation type="submission" date="2022-01" db="EMBL/GenBank/DDBJ databases">
        <title>Genome Sequence Resource for Two Populations of Ditylenchus destructor, the Migratory Endoparasitic Phytonematode.</title>
        <authorList>
            <person name="Zhang H."/>
            <person name="Lin R."/>
            <person name="Xie B."/>
        </authorList>
    </citation>
    <scope>NUCLEOTIDE SEQUENCE</scope>
    <source>
        <strain evidence="4">BazhouSP</strain>
    </source>
</reference>
<keyword evidence="4" id="KW-0687">Ribonucleoprotein</keyword>
<dbReference type="InterPro" id="IPR035980">
    <property type="entry name" value="Ribosomal_bS6_sf"/>
</dbReference>
<accession>A0AAD4N5I9</accession>
<gene>
    <name evidence="4" type="ORF">DdX_07305</name>
</gene>
<dbReference type="AlphaFoldDB" id="A0AAD4N5I9"/>